<gene>
    <name evidence="1" type="ORF">DdX_20645</name>
</gene>
<organism evidence="1 2">
    <name type="scientific">Ditylenchus destructor</name>
    <dbReference type="NCBI Taxonomy" id="166010"/>
    <lineage>
        <taxon>Eukaryota</taxon>
        <taxon>Metazoa</taxon>
        <taxon>Ecdysozoa</taxon>
        <taxon>Nematoda</taxon>
        <taxon>Chromadorea</taxon>
        <taxon>Rhabditida</taxon>
        <taxon>Tylenchina</taxon>
        <taxon>Tylenchomorpha</taxon>
        <taxon>Sphaerularioidea</taxon>
        <taxon>Anguinidae</taxon>
        <taxon>Anguininae</taxon>
        <taxon>Ditylenchus</taxon>
    </lineage>
</organism>
<name>A0AAD4MIF1_9BILA</name>
<evidence type="ECO:0000313" key="1">
    <source>
        <dbReference type="EMBL" id="KAI1693459.1"/>
    </source>
</evidence>
<sequence length="103" mass="12313">MSDSWELRDLKDSFELILLKFLPMSCSKPLPPFVCDSLYYLNRDQLERFTIVCLPLKNFIERYLHSKPYRVFDQLKFVEDRTVWSTMMCNGFPTETVTARSIF</sequence>
<keyword evidence="2" id="KW-1185">Reference proteome</keyword>
<reference evidence="1" key="1">
    <citation type="submission" date="2022-01" db="EMBL/GenBank/DDBJ databases">
        <title>Genome Sequence Resource for Two Populations of Ditylenchus destructor, the Migratory Endoparasitic Phytonematode.</title>
        <authorList>
            <person name="Zhang H."/>
            <person name="Lin R."/>
            <person name="Xie B."/>
        </authorList>
    </citation>
    <scope>NUCLEOTIDE SEQUENCE</scope>
    <source>
        <strain evidence="1">BazhouSP</strain>
    </source>
</reference>
<accession>A0AAD4MIF1</accession>
<dbReference type="AlphaFoldDB" id="A0AAD4MIF1"/>
<comment type="caution">
    <text evidence="1">The sequence shown here is derived from an EMBL/GenBank/DDBJ whole genome shotgun (WGS) entry which is preliminary data.</text>
</comment>
<dbReference type="Proteomes" id="UP001201812">
    <property type="component" value="Unassembled WGS sequence"/>
</dbReference>
<evidence type="ECO:0000313" key="2">
    <source>
        <dbReference type="Proteomes" id="UP001201812"/>
    </source>
</evidence>
<protein>
    <submittedName>
        <fullName evidence="1">Uncharacterized protein</fullName>
    </submittedName>
</protein>
<dbReference type="EMBL" id="JAKKPZ010000626">
    <property type="protein sequence ID" value="KAI1693459.1"/>
    <property type="molecule type" value="Genomic_DNA"/>
</dbReference>
<proteinExistence type="predicted"/>